<organism evidence="1 2">
    <name type="scientific">Klebsiella pneumoniae IS43</name>
    <dbReference type="NCBI Taxonomy" id="1432552"/>
    <lineage>
        <taxon>Bacteria</taxon>
        <taxon>Pseudomonadati</taxon>
        <taxon>Pseudomonadota</taxon>
        <taxon>Gammaproteobacteria</taxon>
        <taxon>Enterobacterales</taxon>
        <taxon>Enterobacteriaceae</taxon>
        <taxon>Klebsiella/Raoultella group</taxon>
        <taxon>Klebsiella</taxon>
        <taxon>Klebsiella pneumoniae complex</taxon>
    </lineage>
</organism>
<proteinExistence type="predicted"/>
<reference evidence="1" key="1">
    <citation type="submission" date="2013-10" db="EMBL/GenBank/DDBJ databases">
        <title>Antibiotic resistance diversity of beta-lactamase producers in the General Hospital Vienna.</title>
        <authorList>
            <person name="Barisic I."/>
            <person name="Mitteregger D."/>
            <person name="Hirschl A.M."/>
            <person name="Noehammer C."/>
            <person name="Wiesinger-Mayr H."/>
        </authorList>
    </citation>
    <scope>NUCLEOTIDE SEQUENCE [LARGE SCALE GENOMIC DNA]</scope>
    <source>
        <strain evidence="1">IS43</strain>
    </source>
</reference>
<accession>W1DFW4</accession>
<protein>
    <submittedName>
        <fullName evidence="1">Lipoprotein</fullName>
    </submittedName>
</protein>
<name>W1DFW4_KLEPN</name>
<dbReference type="EMBL" id="CBWK010000079">
    <property type="protein sequence ID" value="CDL07642.1"/>
    <property type="molecule type" value="Genomic_DNA"/>
</dbReference>
<keyword evidence="1" id="KW-0449">Lipoprotein</keyword>
<keyword evidence="2" id="KW-1185">Reference proteome</keyword>
<dbReference type="AlphaFoldDB" id="W1DFW4"/>
<evidence type="ECO:0000313" key="1">
    <source>
        <dbReference type="EMBL" id="CDL07642.1"/>
    </source>
</evidence>
<dbReference type="Proteomes" id="UP000019183">
    <property type="component" value="Unassembled WGS sequence"/>
</dbReference>
<evidence type="ECO:0000313" key="2">
    <source>
        <dbReference type="Proteomes" id="UP000019183"/>
    </source>
</evidence>
<comment type="caution">
    <text evidence="1">The sequence shown here is derived from an EMBL/GenBank/DDBJ whole genome shotgun (WGS) entry which is preliminary data.</text>
</comment>
<sequence length="55" mass="5789">MTLLAAMALSACTSQQAPALKEGEKPVDVASVVRQKMPASVKDREAWAQAIATAF</sequence>